<keyword evidence="5" id="KW-1185">Reference proteome</keyword>
<dbReference type="GO" id="GO:0005829">
    <property type="term" value="C:cytosol"/>
    <property type="evidence" value="ECO:0007669"/>
    <property type="project" value="TreeGrafter"/>
</dbReference>
<proteinExistence type="predicted"/>
<dbReference type="InterPro" id="IPR011051">
    <property type="entry name" value="RmlC_Cupin_sf"/>
</dbReference>
<name>A0AAW5C3K5_9FIRM</name>
<dbReference type="CDD" id="cd02209">
    <property type="entry name" value="cupin_XRE_C"/>
    <property type="match status" value="1"/>
</dbReference>
<protein>
    <submittedName>
        <fullName evidence="3">Helix-turn-helix domain-containing protein</fullName>
    </submittedName>
</protein>
<reference evidence="4 5" key="1">
    <citation type="journal article" date="2020" name="Cell Host Microbe">
        <title>Functional and Genomic Variation between Human-Derived Isolates of Lachnospiraceae Reveals Inter- and Intra-Species Diversity.</title>
        <authorList>
            <person name="Sorbara M.T."/>
            <person name="Littmann E.R."/>
            <person name="Fontana E."/>
            <person name="Moody T.U."/>
            <person name="Kohout C.E."/>
            <person name="Gjonbalaj M."/>
            <person name="Eaton V."/>
            <person name="Seok R."/>
            <person name="Leiner I.M."/>
            <person name="Pamer E.G."/>
        </authorList>
    </citation>
    <scope>NUCLEOTIDE SEQUENCE [LARGE SCALE GENOMIC DNA]</scope>
    <source>
        <strain evidence="4 5">MSK.1.17</strain>
    </source>
</reference>
<dbReference type="Proteomes" id="UP001299608">
    <property type="component" value="Unassembled WGS sequence"/>
</dbReference>
<dbReference type="CDD" id="cd00093">
    <property type="entry name" value="HTH_XRE"/>
    <property type="match status" value="1"/>
</dbReference>
<dbReference type="SUPFAM" id="SSF47413">
    <property type="entry name" value="lambda repressor-like DNA-binding domains"/>
    <property type="match status" value="1"/>
</dbReference>
<dbReference type="InterPro" id="IPR050807">
    <property type="entry name" value="TransReg_Diox_bact_type"/>
</dbReference>
<dbReference type="RefSeq" id="WP_117563316.1">
    <property type="nucleotide sequence ID" value="NZ_BAABZL010000001.1"/>
</dbReference>
<dbReference type="Pfam" id="PF07883">
    <property type="entry name" value="Cupin_2"/>
    <property type="match status" value="1"/>
</dbReference>
<dbReference type="AlphaFoldDB" id="A0AAW5C3K5"/>
<dbReference type="GeneID" id="97208827"/>
<evidence type="ECO:0000313" key="4">
    <source>
        <dbReference type="EMBL" id="NSJ47826.1"/>
    </source>
</evidence>
<evidence type="ECO:0000313" key="5">
    <source>
        <dbReference type="Proteomes" id="UP000669239"/>
    </source>
</evidence>
<dbReference type="GO" id="GO:0003677">
    <property type="term" value="F:DNA binding"/>
    <property type="evidence" value="ECO:0007669"/>
    <property type="project" value="UniProtKB-KW"/>
</dbReference>
<reference evidence="3" key="3">
    <citation type="submission" date="2022-01" db="EMBL/GenBank/DDBJ databases">
        <title>Collection of gut derived symbiotic bacterial strains cultured from healthy donors.</title>
        <authorList>
            <person name="Lin H."/>
            <person name="Kohout C."/>
            <person name="Waligurski E."/>
            <person name="Pamer E.G."/>
        </authorList>
    </citation>
    <scope>NUCLEOTIDE SEQUENCE</scope>
    <source>
        <strain evidence="3">DFI.6.55</strain>
    </source>
</reference>
<dbReference type="PROSITE" id="PS50943">
    <property type="entry name" value="HTH_CROC1"/>
    <property type="match status" value="1"/>
</dbReference>
<gene>
    <name evidence="4" type="ORF">G5B36_03830</name>
    <name evidence="3" type="ORF">L0N08_25105</name>
</gene>
<dbReference type="InterPro" id="IPR010982">
    <property type="entry name" value="Lambda_DNA-bd_dom_sf"/>
</dbReference>
<dbReference type="EMBL" id="JAKNGE010000042">
    <property type="protein sequence ID" value="MCG4748697.1"/>
    <property type="molecule type" value="Genomic_DNA"/>
</dbReference>
<dbReference type="Gene3D" id="1.10.260.40">
    <property type="entry name" value="lambda repressor-like DNA-binding domains"/>
    <property type="match status" value="1"/>
</dbReference>
<evidence type="ECO:0000259" key="2">
    <source>
        <dbReference type="PROSITE" id="PS50943"/>
    </source>
</evidence>
<evidence type="ECO:0000256" key="1">
    <source>
        <dbReference type="ARBA" id="ARBA00023125"/>
    </source>
</evidence>
<dbReference type="Proteomes" id="UP000669239">
    <property type="component" value="Unassembled WGS sequence"/>
</dbReference>
<accession>A0AAW5C3K5</accession>
<organism evidence="3 6">
    <name type="scientific">Enterocloster aldenensis</name>
    <dbReference type="NCBI Taxonomy" id="358742"/>
    <lineage>
        <taxon>Bacteria</taxon>
        <taxon>Bacillati</taxon>
        <taxon>Bacillota</taxon>
        <taxon>Clostridia</taxon>
        <taxon>Lachnospirales</taxon>
        <taxon>Lachnospiraceae</taxon>
        <taxon>Enterocloster</taxon>
    </lineage>
</organism>
<sequence length="183" mass="20083">MEDINLGKKVQDFRNKSGMSLRELAKRAGLTASMLSQIERDLVNPSIGTLKAIAQALDVPMFKFFKDDEPQVQMIVRRGENKTIGHPDADLAYTLLTPDVRGSIEFCMMSIPPGLTSGRNPQEHVGEEVAYVVRGSVGINVAGISYQLEEGDSIRIPPQTAHQWMNQGGTVVQVIFAITPPSF</sequence>
<comment type="caution">
    <text evidence="3">The sequence shown here is derived from an EMBL/GenBank/DDBJ whole genome shotgun (WGS) entry which is preliminary data.</text>
</comment>
<keyword evidence="1" id="KW-0238">DNA-binding</keyword>
<evidence type="ECO:0000313" key="3">
    <source>
        <dbReference type="EMBL" id="MCG4748697.1"/>
    </source>
</evidence>
<dbReference type="InterPro" id="IPR001387">
    <property type="entry name" value="Cro/C1-type_HTH"/>
</dbReference>
<dbReference type="InterPro" id="IPR013096">
    <property type="entry name" value="Cupin_2"/>
</dbReference>
<dbReference type="Gene3D" id="2.60.120.10">
    <property type="entry name" value="Jelly Rolls"/>
    <property type="match status" value="1"/>
</dbReference>
<dbReference type="Pfam" id="PF01381">
    <property type="entry name" value="HTH_3"/>
    <property type="match status" value="1"/>
</dbReference>
<reference evidence="4" key="2">
    <citation type="submission" date="2020-02" db="EMBL/GenBank/DDBJ databases">
        <authorList>
            <person name="Littmann E."/>
            <person name="Sorbara M."/>
        </authorList>
    </citation>
    <scope>NUCLEOTIDE SEQUENCE</scope>
    <source>
        <strain evidence="4">MSK.1.17</strain>
    </source>
</reference>
<dbReference type="GO" id="GO:0003700">
    <property type="term" value="F:DNA-binding transcription factor activity"/>
    <property type="evidence" value="ECO:0007669"/>
    <property type="project" value="TreeGrafter"/>
</dbReference>
<dbReference type="PANTHER" id="PTHR46797:SF19">
    <property type="entry name" value="BLL2473 PROTEIN"/>
    <property type="match status" value="1"/>
</dbReference>
<dbReference type="PANTHER" id="PTHR46797">
    <property type="entry name" value="HTH-TYPE TRANSCRIPTIONAL REGULATOR"/>
    <property type="match status" value="1"/>
</dbReference>
<evidence type="ECO:0000313" key="6">
    <source>
        <dbReference type="Proteomes" id="UP001299608"/>
    </source>
</evidence>
<dbReference type="SUPFAM" id="SSF51182">
    <property type="entry name" value="RmlC-like cupins"/>
    <property type="match status" value="1"/>
</dbReference>
<dbReference type="SMART" id="SM00530">
    <property type="entry name" value="HTH_XRE"/>
    <property type="match status" value="1"/>
</dbReference>
<feature type="domain" description="HTH cro/C1-type" evidence="2">
    <location>
        <begin position="10"/>
        <end position="64"/>
    </location>
</feature>
<dbReference type="EMBL" id="JAAITT010000004">
    <property type="protein sequence ID" value="NSJ47826.1"/>
    <property type="molecule type" value="Genomic_DNA"/>
</dbReference>
<dbReference type="InterPro" id="IPR014710">
    <property type="entry name" value="RmlC-like_jellyroll"/>
</dbReference>